<protein>
    <submittedName>
        <fullName evidence="5">Site-specific recombinase XerD</fullName>
    </submittedName>
</protein>
<keyword evidence="6" id="KW-1185">Reference proteome</keyword>
<dbReference type="CDD" id="cd01185">
    <property type="entry name" value="INTN1_C_like"/>
    <property type="match status" value="1"/>
</dbReference>
<dbReference type="InterPro" id="IPR035386">
    <property type="entry name" value="Arm-DNA-bind_5"/>
</dbReference>
<dbReference type="InterPro" id="IPR050090">
    <property type="entry name" value="Tyrosine_recombinase_XerCD"/>
</dbReference>
<dbReference type="AlphaFoldDB" id="A0A286ACZ2"/>
<reference evidence="6" key="1">
    <citation type="submission" date="2017-09" db="EMBL/GenBank/DDBJ databases">
        <authorList>
            <person name="Varghese N."/>
            <person name="Submissions S."/>
        </authorList>
    </citation>
    <scope>NUCLEOTIDE SEQUENCE [LARGE SCALE GENOMIC DNA]</scope>
    <source>
        <strain evidence="6">CGMCC 1.12803</strain>
    </source>
</reference>
<evidence type="ECO:0000256" key="1">
    <source>
        <dbReference type="ARBA" id="ARBA00008857"/>
    </source>
</evidence>
<dbReference type="Proteomes" id="UP000219281">
    <property type="component" value="Unassembled WGS sequence"/>
</dbReference>
<evidence type="ECO:0000313" key="6">
    <source>
        <dbReference type="Proteomes" id="UP000219281"/>
    </source>
</evidence>
<keyword evidence="2" id="KW-0238">DNA-binding</keyword>
<dbReference type="InterPro" id="IPR010998">
    <property type="entry name" value="Integrase_recombinase_N"/>
</dbReference>
<evidence type="ECO:0000256" key="2">
    <source>
        <dbReference type="ARBA" id="ARBA00023125"/>
    </source>
</evidence>
<comment type="similarity">
    <text evidence="1">Belongs to the 'phage' integrase family.</text>
</comment>
<dbReference type="PANTHER" id="PTHR30349:SF64">
    <property type="entry name" value="PROPHAGE INTEGRASE INTD-RELATED"/>
    <property type="match status" value="1"/>
</dbReference>
<accession>A0A286ACZ2</accession>
<dbReference type="PANTHER" id="PTHR30349">
    <property type="entry name" value="PHAGE INTEGRASE-RELATED"/>
    <property type="match status" value="1"/>
</dbReference>
<dbReference type="Pfam" id="PF00589">
    <property type="entry name" value="Phage_integrase"/>
    <property type="match status" value="1"/>
</dbReference>
<dbReference type="GO" id="GO:0003677">
    <property type="term" value="F:DNA binding"/>
    <property type="evidence" value="ECO:0007669"/>
    <property type="project" value="UniProtKB-KW"/>
</dbReference>
<dbReference type="Pfam" id="PF13102">
    <property type="entry name" value="Phage_int_SAM_5"/>
    <property type="match status" value="1"/>
</dbReference>
<gene>
    <name evidence="5" type="ORF">SAMN06297358_3481</name>
</gene>
<dbReference type="InterPro" id="IPR013762">
    <property type="entry name" value="Integrase-like_cat_sf"/>
</dbReference>
<feature type="domain" description="Tyr recombinase" evidence="4">
    <location>
        <begin position="212"/>
        <end position="388"/>
    </location>
</feature>
<dbReference type="Gene3D" id="1.10.150.130">
    <property type="match status" value="1"/>
</dbReference>
<dbReference type="GO" id="GO:0006310">
    <property type="term" value="P:DNA recombination"/>
    <property type="evidence" value="ECO:0007669"/>
    <property type="project" value="UniProtKB-KW"/>
</dbReference>
<evidence type="ECO:0000259" key="4">
    <source>
        <dbReference type="PROSITE" id="PS51898"/>
    </source>
</evidence>
<evidence type="ECO:0000256" key="3">
    <source>
        <dbReference type="ARBA" id="ARBA00023172"/>
    </source>
</evidence>
<sequence>MFIHRGKKNKNEECPIYCRLTIQGKSREFSTQIWMLDKKWNSAASKVIGNNEFARTANHTIEAIKTNLYNIRANFQEQGKIITPELVVNTHLGKTERKHTLIEILSYHNEKHVKPLIGKDYAAGTYERYSTSLAHVKKFLIYQYSSTDIALSELNLAFATNYEFYLKTIRKCGHNSAIKYIKNLKSVINFAVRMGWLNANPLNTYISRLEKVDRGHLSELELQKIETKSFQSGRVSEIRDVFVFCCYTGLAYSDVAKLNKENIGVGINGRKHISIRRTKTDILAKIPLLDKAMEILEKYSDDPDCVYNNRLLPTKSNQKHNEYLKEIAEVCEIEKNLTTHIARHTFATLMLTKKVSMESVSSMLGHTNLKTTQIYAKIVAEKINSEMDLVNDLLKSGQKTG</sequence>
<dbReference type="EMBL" id="OCMT01000004">
    <property type="protein sequence ID" value="SOD19776.1"/>
    <property type="molecule type" value="Genomic_DNA"/>
</dbReference>
<dbReference type="InterPro" id="IPR011010">
    <property type="entry name" value="DNA_brk_join_enz"/>
</dbReference>
<dbReference type="Gene3D" id="1.10.443.10">
    <property type="entry name" value="Intergrase catalytic core"/>
    <property type="match status" value="1"/>
</dbReference>
<keyword evidence="3" id="KW-0233">DNA recombination</keyword>
<dbReference type="InterPro" id="IPR002104">
    <property type="entry name" value="Integrase_catalytic"/>
</dbReference>
<dbReference type="Pfam" id="PF17293">
    <property type="entry name" value="Arm-DNA-bind_5"/>
    <property type="match status" value="1"/>
</dbReference>
<name>A0A286ACZ2_9SPHI</name>
<dbReference type="InterPro" id="IPR025269">
    <property type="entry name" value="SAM-like_dom"/>
</dbReference>
<dbReference type="SUPFAM" id="SSF56349">
    <property type="entry name" value="DNA breaking-rejoining enzymes"/>
    <property type="match status" value="1"/>
</dbReference>
<proteinExistence type="inferred from homology"/>
<dbReference type="PROSITE" id="PS51898">
    <property type="entry name" value="TYR_RECOMBINASE"/>
    <property type="match status" value="1"/>
</dbReference>
<organism evidence="5 6">
    <name type="scientific">Pedobacter xixiisoli</name>
    <dbReference type="NCBI Taxonomy" id="1476464"/>
    <lineage>
        <taxon>Bacteria</taxon>
        <taxon>Pseudomonadati</taxon>
        <taxon>Bacteroidota</taxon>
        <taxon>Sphingobacteriia</taxon>
        <taxon>Sphingobacteriales</taxon>
        <taxon>Sphingobacteriaceae</taxon>
        <taxon>Pedobacter</taxon>
    </lineage>
</organism>
<evidence type="ECO:0000313" key="5">
    <source>
        <dbReference type="EMBL" id="SOD19776.1"/>
    </source>
</evidence>
<dbReference type="GO" id="GO:0015074">
    <property type="term" value="P:DNA integration"/>
    <property type="evidence" value="ECO:0007669"/>
    <property type="project" value="InterPro"/>
</dbReference>